<evidence type="ECO:0000313" key="2">
    <source>
        <dbReference type="EMBL" id="KAB8072546.1"/>
    </source>
</evidence>
<dbReference type="Proteomes" id="UP000326565">
    <property type="component" value="Unassembled WGS sequence"/>
</dbReference>
<feature type="compositionally biased region" description="Polar residues" evidence="1">
    <location>
        <begin position="10"/>
        <end position="23"/>
    </location>
</feature>
<feature type="compositionally biased region" description="Polar residues" evidence="1">
    <location>
        <begin position="63"/>
        <end position="73"/>
    </location>
</feature>
<accession>A0A5N5WVI1</accession>
<protein>
    <submittedName>
        <fullName evidence="2">Uncharacterized protein</fullName>
    </submittedName>
</protein>
<dbReference type="OrthoDB" id="5336357at2759"/>
<dbReference type="AlphaFoldDB" id="A0A5N5WVI1"/>
<sequence length="191" mass="21444">MSLKRKASFSGMSSPNTLPNNTALSLIVDDSPKHLNCRTRKRFRDGRPDDKVVHENTLRWLFTAQQRQGSTPPADQDEDANMDSDSLPSAIVDPRQQTLHKFFQPSRTSSSQSRPNHMKQQSDNISQANNTIFLHRHDLGSISNITSIDGSAARPSTQETATDMEVQMDSAKIWNGRLSCCDLTPIYQRSE</sequence>
<feature type="region of interest" description="Disordered" evidence="1">
    <location>
        <begin position="1"/>
        <end position="23"/>
    </location>
</feature>
<keyword evidence="3" id="KW-1185">Reference proteome</keyword>
<evidence type="ECO:0000313" key="3">
    <source>
        <dbReference type="Proteomes" id="UP000326565"/>
    </source>
</evidence>
<gene>
    <name evidence="2" type="ORF">BDV29DRAFT_149340</name>
</gene>
<feature type="region of interest" description="Disordered" evidence="1">
    <location>
        <begin position="103"/>
        <end position="123"/>
    </location>
</feature>
<reference evidence="2 3" key="1">
    <citation type="submission" date="2019-04" db="EMBL/GenBank/DDBJ databases">
        <title>Friends and foes A comparative genomics study of 23 Aspergillus species from section Flavi.</title>
        <authorList>
            <consortium name="DOE Joint Genome Institute"/>
            <person name="Kjaerbolling I."/>
            <person name="Vesth T."/>
            <person name="Frisvad J.C."/>
            <person name="Nybo J.L."/>
            <person name="Theobald S."/>
            <person name="Kildgaard S."/>
            <person name="Isbrandt T."/>
            <person name="Kuo A."/>
            <person name="Sato A."/>
            <person name="Lyhne E.K."/>
            <person name="Kogle M.E."/>
            <person name="Wiebenga A."/>
            <person name="Kun R.S."/>
            <person name="Lubbers R.J."/>
            <person name="Makela M.R."/>
            <person name="Barry K."/>
            <person name="Chovatia M."/>
            <person name="Clum A."/>
            <person name="Daum C."/>
            <person name="Haridas S."/>
            <person name="He G."/>
            <person name="LaButti K."/>
            <person name="Lipzen A."/>
            <person name="Mondo S."/>
            <person name="Riley R."/>
            <person name="Salamov A."/>
            <person name="Simmons B.A."/>
            <person name="Magnuson J.K."/>
            <person name="Henrissat B."/>
            <person name="Mortensen U.H."/>
            <person name="Larsen T.O."/>
            <person name="Devries R.P."/>
            <person name="Grigoriev I.V."/>
            <person name="Machida M."/>
            <person name="Baker S.E."/>
            <person name="Andersen M.R."/>
        </authorList>
    </citation>
    <scope>NUCLEOTIDE SEQUENCE [LARGE SCALE GENOMIC DNA]</scope>
    <source>
        <strain evidence="2 3">CBS 151.66</strain>
    </source>
</reference>
<evidence type="ECO:0000256" key="1">
    <source>
        <dbReference type="SAM" id="MobiDB-lite"/>
    </source>
</evidence>
<dbReference type="EMBL" id="ML732244">
    <property type="protein sequence ID" value="KAB8072546.1"/>
    <property type="molecule type" value="Genomic_DNA"/>
</dbReference>
<name>A0A5N5WVI1_9EURO</name>
<organism evidence="2 3">
    <name type="scientific">Aspergillus leporis</name>
    <dbReference type="NCBI Taxonomy" id="41062"/>
    <lineage>
        <taxon>Eukaryota</taxon>
        <taxon>Fungi</taxon>
        <taxon>Dikarya</taxon>
        <taxon>Ascomycota</taxon>
        <taxon>Pezizomycotina</taxon>
        <taxon>Eurotiomycetes</taxon>
        <taxon>Eurotiomycetidae</taxon>
        <taxon>Eurotiales</taxon>
        <taxon>Aspergillaceae</taxon>
        <taxon>Aspergillus</taxon>
        <taxon>Aspergillus subgen. Circumdati</taxon>
    </lineage>
</organism>
<proteinExistence type="predicted"/>
<feature type="compositionally biased region" description="Low complexity" evidence="1">
    <location>
        <begin position="103"/>
        <end position="115"/>
    </location>
</feature>
<feature type="region of interest" description="Disordered" evidence="1">
    <location>
        <begin position="61"/>
        <end position="89"/>
    </location>
</feature>